<dbReference type="InterPro" id="IPR009270">
    <property type="entry name" value="DUF927"/>
</dbReference>
<dbReference type="EMBL" id="MOXD01000024">
    <property type="protein sequence ID" value="OMQ18786.1"/>
    <property type="molecule type" value="Genomic_DNA"/>
</dbReference>
<name>A0A1S8CD81_9GAMM</name>
<evidence type="ECO:0000259" key="1">
    <source>
        <dbReference type="Pfam" id="PF06048"/>
    </source>
</evidence>
<proteinExistence type="predicted"/>
<dbReference type="Pfam" id="PF06048">
    <property type="entry name" value="DUF927"/>
    <property type="match status" value="1"/>
</dbReference>
<dbReference type="STRING" id="2034155.BMI79_21835"/>
<keyword evidence="3" id="KW-1185">Reference proteome</keyword>
<keyword evidence="2" id="KW-0547">Nucleotide-binding</keyword>
<comment type="caution">
    <text evidence="2">The sequence shown here is derived from an EMBL/GenBank/DDBJ whole genome shotgun (WGS) entry which is preliminary data.</text>
</comment>
<dbReference type="GO" id="GO:0004386">
    <property type="term" value="F:helicase activity"/>
    <property type="evidence" value="ECO:0007669"/>
    <property type="project" value="UniProtKB-KW"/>
</dbReference>
<evidence type="ECO:0000313" key="2">
    <source>
        <dbReference type="EMBL" id="OMQ18786.1"/>
    </source>
</evidence>
<reference evidence="2 3" key="1">
    <citation type="submission" date="2016-11" db="EMBL/GenBank/DDBJ databases">
        <title>Rahnella oryzae sp. nov., isolated from rice root.</title>
        <authorList>
            <person name="Zhang X.-X."/>
            <person name="Zhang J."/>
        </authorList>
    </citation>
    <scope>NUCLEOTIDE SEQUENCE [LARGE SCALE GENOMIC DNA]</scope>
    <source>
        <strain evidence="2 3">J11-6</strain>
    </source>
</reference>
<gene>
    <name evidence="2" type="ORF">BMI79_21835</name>
</gene>
<keyword evidence="2" id="KW-0067">ATP-binding</keyword>
<dbReference type="Proteomes" id="UP000216021">
    <property type="component" value="Unassembled WGS sequence"/>
</dbReference>
<accession>A0A1S8CD81</accession>
<dbReference type="RefSeq" id="WP_076944371.1">
    <property type="nucleotide sequence ID" value="NZ_MOXD01000024.1"/>
</dbReference>
<dbReference type="AlphaFoldDB" id="A0A1S8CD81"/>
<feature type="domain" description="DUF927" evidence="1">
    <location>
        <begin position="12"/>
        <end position="270"/>
    </location>
</feature>
<sequence length="560" mass="62282">MKIVKKKSTEEEQMLYVNLLAKTRMLSTSDQAFRQVKVYSENSGKPIHILIPSFALANKGEVKKIMLNAGHRADMSKEYWDTVYEEVTKQTERFILLRNKPGFCGDVYLRTNDKVIGEVKGDKPVLHPKAKNHLPIEVKQGTLKEWKDNVALLALNSSRIMLALCSAFSGFLLKLLDMEGGGFHLWGTSSMGKSSSAYVLASVAGKPKSIFILWNNTDKGLEEIAVAHNDSTLILDESKLLGNDPILVAKIIANRVYLLSGGKGKVRASVYENKAAEWLVVVISTGELSLAQHAEDGKIERMEGENVRMIDVPAYAGCDMGVFESLPQGVSSSNELAHIVKEVTNRYYGSAKPAFLKRLVADIQDDREELKAYLEKGIEFFLKKHGINRNSGIDVRIAKRFALAYVSGCLAIQYGILPFEKHDVMQGISKCYLDSLNEPCSPAPTIHNILPKRIIDILQFEGIIDLTKSGGLSINDIKQNPVVICTVKGKKVIAVDKSTVHDCMSLSARNILLSKLTSNGIMLADSQKNYSTVQIRYEGKLIDRRYCFVHDKLDDLLINE</sequence>
<keyword evidence="2" id="KW-0347">Helicase</keyword>
<protein>
    <submittedName>
        <fullName evidence="2">DNA/RNA helicase</fullName>
    </submittedName>
</protein>
<organism evidence="2 3">
    <name type="scientific">Serratia oryzae</name>
    <dbReference type="NCBI Taxonomy" id="2034155"/>
    <lineage>
        <taxon>Bacteria</taxon>
        <taxon>Pseudomonadati</taxon>
        <taxon>Pseudomonadota</taxon>
        <taxon>Gammaproteobacteria</taxon>
        <taxon>Enterobacterales</taxon>
        <taxon>Yersiniaceae</taxon>
        <taxon>Serratia</taxon>
    </lineage>
</organism>
<keyword evidence="2" id="KW-0378">Hydrolase</keyword>
<evidence type="ECO:0000313" key="3">
    <source>
        <dbReference type="Proteomes" id="UP000216021"/>
    </source>
</evidence>
<dbReference type="OrthoDB" id="784829at2"/>